<accession>A0A136PY29</accession>
<dbReference type="EMBL" id="LRQV01000006">
    <property type="protein sequence ID" value="KXK63335.1"/>
    <property type="molecule type" value="Genomic_DNA"/>
</dbReference>
<gene>
    <name evidence="1" type="ORF">AWW66_03210</name>
</gene>
<sequence>MIEAIATAVRKIATLDADLAQRIAAGRPTHLAEARLDAEQGTLHYLLDLAADVLTPHEIAAALAG</sequence>
<dbReference type="AlphaFoldDB" id="A0A136PY29"/>
<protein>
    <submittedName>
        <fullName evidence="1">Uncharacterized protein</fullName>
    </submittedName>
</protein>
<evidence type="ECO:0000313" key="2">
    <source>
        <dbReference type="Proteomes" id="UP000070620"/>
    </source>
</evidence>
<name>A0A136PY29_9ACTN</name>
<dbReference type="Proteomes" id="UP000070620">
    <property type="component" value="Unassembled WGS sequence"/>
</dbReference>
<organism evidence="1 2">
    <name type="scientific">Micromonospora rosaria</name>
    <dbReference type="NCBI Taxonomy" id="47874"/>
    <lineage>
        <taxon>Bacteria</taxon>
        <taxon>Bacillati</taxon>
        <taxon>Actinomycetota</taxon>
        <taxon>Actinomycetes</taxon>
        <taxon>Micromonosporales</taxon>
        <taxon>Micromonosporaceae</taxon>
        <taxon>Micromonospora</taxon>
    </lineage>
</organism>
<dbReference type="RefSeq" id="WP_067359790.1">
    <property type="nucleotide sequence ID" value="NZ_JBIUBN010000003.1"/>
</dbReference>
<comment type="caution">
    <text evidence="1">The sequence shown here is derived from an EMBL/GenBank/DDBJ whole genome shotgun (WGS) entry which is preliminary data.</text>
</comment>
<keyword evidence="2" id="KW-1185">Reference proteome</keyword>
<reference evidence="1 2" key="1">
    <citation type="submission" date="2016-01" db="EMBL/GenBank/DDBJ databases">
        <title>Whole genome sequence and analysis of Micromonospora rosaria DSM 803, which can produce antibacterial substance rosamicin.</title>
        <authorList>
            <person name="Yang H."/>
            <person name="He X."/>
            <person name="Zhu D."/>
        </authorList>
    </citation>
    <scope>NUCLEOTIDE SEQUENCE [LARGE SCALE GENOMIC DNA]</scope>
    <source>
        <strain evidence="1 2">DSM 803</strain>
    </source>
</reference>
<proteinExistence type="predicted"/>
<evidence type="ECO:0000313" key="1">
    <source>
        <dbReference type="EMBL" id="KXK63335.1"/>
    </source>
</evidence>